<gene>
    <name evidence="1" type="ORF">PEVE_00009032</name>
</gene>
<dbReference type="EMBL" id="CALNXI010001617">
    <property type="protein sequence ID" value="CAH3173418.1"/>
    <property type="molecule type" value="Genomic_DNA"/>
</dbReference>
<name>A0ABN8R229_9CNID</name>
<reference evidence="1 2" key="1">
    <citation type="submission" date="2022-05" db="EMBL/GenBank/DDBJ databases">
        <authorList>
            <consortium name="Genoscope - CEA"/>
            <person name="William W."/>
        </authorList>
    </citation>
    <scope>NUCLEOTIDE SEQUENCE [LARGE SCALE GENOMIC DNA]</scope>
</reference>
<sequence length="123" mass="13996">MARWGLSQSPDGSFCLNPESLLHVVAGCQQYLDRFTWRYDSILNFIAKSLQPVINAHSSLYADVNGFLNPSIITGENYRPDLLFLIQSKCLYVLELTVGFASNLNNNALRKKRKISELDQRNE</sequence>
<protein>
    <submittedName>
        <fullName evidence="1">Uncharacterized protein</fullName>
    </submittedName>
</protein>
<dbReference type="Proteomes" id="UP001159427">
    <property type="component" value="Unassembled WGS sequence"/>
</dbReference>
<accession>A0ABN8R229</accession>
<keyword evidence="2" id="KW-1185">Reference proteome</keyword>
<evidence type="ECO:0000313" key="1">
    <source>
        <dbReference type="EMBL" id="CAH3173418.1"/>
    </source>
</evidence>
<comment type="caution">
    <text evidence="1">The sequence shown here is derived from an EMBL/GenBank/DDBJ whole genome shotgun (WGS) entry which is preliminary data.</text>
</comment>
<organism evidence="1 2">
    <name type="scientific">Porites evermanni</name>
    <dbReference type="NCBI Taxonomy" id="104178"/>
    <lineage>
        <taxon>Eukaryota</taxon>
        <taxon>Metazoa</taxon>
        <taxon>Cnidaria</taxon>
        <taxon>Anthozoa</taxon>
        <taxon>Hexacorallia</taxon>
        <taxon>Scleractinia</taxon>
        <taxon>Fungiina</taxon>
        <taxon>Poritidae</taxon>
        <taxon>Porites</taxon>
    </lineage>
</organism>
<evidence type="ECO:0000313" key="2">
    <source>
        <dbReference type="Proteomes" id="UP001159427"/>
    </source>
</evidence>
<proteinExistence type="predicted"/>